<keyword evidence="3" id="KW-0862">Zinc</keyword>
<evidence type="ECO:0000256" key="1">
    <source>
        <dbReference type="ARBA" id="ARBA00022723"/>
    </source>
</evidence>
<dbReference type="InterPro" id="IPR004332">
    <property type="entry name" value="Transposase_MuDR"/>
</dbReference>
<evidence type="ECO:0000256" key="2">
    <source>
        <dbReference type="ARBA" id="ARBA00022771"/>
    </source>
</evidence>
<evidence type="ECO:0000256" key="3">
    <source>
        <dbReference type="ARBA" id="ARBA00022833"/>
    </source>
</evidence>
<dbReference type="SMART" id="SM00575">
    <property type="entry name" value="ZnF_PMZ"/>
    <property type="match status" value="1"/>
</dbReference>
<dbReference type="Pfam" id="PF10551">
    <property type="entry name" value="MULE"/>
    <property type="match status" value="1"/>
</dbReference>
<evidence type="ECO:0000256" key="5">
    <source>
        <dbReference type="SAM" id="MobiDB-lite"/>
    </source>
</evidence>
<dbReference type="Proteomes" id="UP001281410">
    <property type="component" value="Unassembled WGS sequence"/>
</dbReference>
<keyword evidence="2 4" id="KW-0863">Zinc-finger</keyword>
<organism evidence="7 8">
    <name type="scientific">Dipteronia sinensis</name>
    <dbReference type="NCBI Taxonomy" id="43782"/>
    <lineage>
        <taxon>Eukaryota</taxon>
        <taxon>Viridiplantae</taxon>
        <taxon>Streptophyta</taxon>
        <taxon>Embryophyta</taxon>
        <taxon>Tracheophyta</taxon>
        <taxon>Spermatophyta</taxon>
        <taxon>Magnoliopsida</taxon>
        <taxon>eudicotyledons</taxon>
        <taxon>Gunneridae</taxon>
        <taxon>Pentapetalae</taxon>
        <taxon>rosids</taxon>
        <taxon>malvids</taxon>
        <taxon>Sapindales</taxon>
        <taxon>Sapindaceae</taxon>
        <taxon>Hippocastanoideae</taxon>
        <taxon>Acereae</taxon>
        <taxon>Dipteronia</taxon>
    </lineage>
</organism>
<dbReference type="InterPro" id="IPR007527">
    <property type="entry name" value="Znf_SWIM"/>
</dbReference>
<feature type="domain" description="SWIM-type" evidence="6">
    <location>
        <begin position="609"/>
        <end position="641"/>
    </location>
</feature>
<keyword evidence="1" id="KW-0479">Metal-binding</keyword>
<accession>A0AAE0ACL7</accession>
<dbReference type="PROSITE" id="PS50966">
    <property type="entry name" value="ZF_SWIM"/>
    <property type="match status" value="1"/>
</dbReference>
<feature type="region of interest" description="Disordered" evidence="5">
    <location>
        <begin position="731"/>
        <end position="811"/>
    </location>
</feature>
<dbReference type="GO" id="GO:0008270">
    <property type="term" value="F:zinc ion binding"/>
    <property type="evidence" value="ECO:0007669"/>
    <property type="project" value="UniProtKB-KW"/>
</dbReference>
<evidence type="ECO:0000259" key="6">
    <source>
        <dbReference type="PROSITE" id="PS50966"/>
    </source>
</evidence>
<gene>
    <name evidence="7" type="ORF">Dsin_016187</name>
</gene>
<dbReference type="PANTHER" id="PTHR31973">
    <property type="entry name" value="POLYPROTEIN, PUTATIVE-RELATED"/>
    <property type="match status" value="1"/>
</dbReference>
<dbReference type="EMBL" id="JANJYJ010000005">
    <property type="protein sequence ID" value="KAK3211481.1"/>
    <property type="molecule type" value="Genomic_DNA"/>
</dbReference>
<evidence type="ECO:0000313" key="8">
    <source>
        <dbReference type="Proteomes" id="UP001281410"/>
    </source>
</evidence>
<dbReference type="PANTHER" id="PTHR31973:SF187">
    <property type="entry name" value="MUTATOR TRANSPOSASE MUDRA PROTEIN"/>
    <property type="match status" value="1"/>
</dbReference>
<evidence type="ECO:0000313" key="7">
    <source>
        <dbReference type="EMBL" id="KAK3211481.1"/>
    </source>
</evidence>
<dbReference type="InterPro" id="IPR006564">
    <property type="entry name" value="Znf_PMZ"/>
</dbReference>
<sequence>MDIYVTNDTKVVELGNCDTDHISLITLLHAFTEKQTGSDKVSSDDYSVWVYLPWCTEKKEVTSDSDLLQVFRWFSNHKEKKIMFEIEKKPYIPVPPITFSNIPNSHIRFMGDNQDLGFSDFEENLLNYKGDNEGAESDGCNSEEVIEANTVRADGGLDNDELGLDDEYGVVGQVASRRALAVVDEAENNVNFDLLEWYQSKTDDEFFSDSENENHDAKMTRVMKGNPFKQLVGIRIEFEVGQTHESVQSLRALLIDYAIQKGFNFNKVKNDRDRLTYACKENGCPWRLHASSLNGDTTMKIKTYKNEHTCHRIYKSEEARAKWIVSSAVYIHLKEDTSIFERIFVSFEAQKNGFMEGCRPFLGIDGCLLKGPYGGVLLSAVALDANNGLYPLAYCICKGETLLSWSWFLEQLHLFLKYPEDKPICFMSDRQNGMIGALKMHWPHASVRYCARHIYANFRITYSGLKLKKTVLKTSKCCEFHQFKKIMADIGSVDVKAKAWLEEIEPCHWSRHAFDPLIKCDHVTNNMTEAFNSMLKDFRARTFLSLMEFIRRMVMTRLQQRNEDCNKWKSDIPPTVNKKIVENSEESRILKILHVGEGKYEMMGLTRAYTANLLEKTCECGQWQISGVPCCHALAGIRHSYGFGSLYGTKDIIIQFIDPSLTKSAFLRTYSSMIHPIPDLCVWVDIEAAHVEPPALKRKPSRLKLLRKRESHEKPKVARSGSVVCEKCKQPGHNKRTCKANTIDGSNKRAANPRADVGASSSHHSNHQAKFDASFSQLPTQRHMAANLRVESSSSQPSTQVQTQPQSQVMD</sequence>
<dbReference type="Pfam" id="PF03108">
    <property type="entry name" value="DBD_Tnp_Mut"/>
    <property type="match status" value="1"/>
</dbReference>
<comment type="caution">
    <text evidence="7">The sequence shown here is derived from an EMBL/GenBank/DDBJ whole genome shotgun (WGS) entry which is preliminary data.</text>
</comment>
<feature type="compositionally biased region" description="Low complexity" evidence="5">
    <location>
        <begin position="792"/>
        <end position="811"/>
    </location>
</feature>
<dbReference type="InterPro" id="IPR018289">
    <property type="entry name" value="MULE_transposase_dom"/>
</dbReference>
<dbReference type="AlphaFoldDB" id="A0AAE0ACL7"/>
<dbReference type="Pfam" id="PF04434">
    <property type="entry name" value="SWIM"/>
    <property type="match status" value="1"/>
</dbReference>
<reference evidence="7" key="1">
    <citation type="journal article" date="2023" name="Plant J.">
        <title>Genome sequences and population genomics provide insights into the demographic history, inbreeding, and mutation load of two 'living fossil' tree species of Dipteronia.</title>
        <authorList>
            <person name="Feng Y."/>
            <person name="Comes H.P."/>
            <person name="Chen J."/>
            <person name="Zhu S."/>
            <person name="Lu R."/>
            <person name="Zhang X."/>
            <person name="Li P."/>
            <person name="Qiu J."/>
            <person name="Olsen K.M."/>
            <person name="Qiu Y."/>
        </authorList>
    </citation>
    <scope>NUCLEOTIDE SEQUENCE</scope>
    <source>
        <strain evidence="7">NBL</strain>
    </source>
</reference>
<name>A0AAE0ACL7_9ROSI</name>
<evidence type="ECO:0000256" key="4">
    <source>
        <dbReference type="PROSITE-ProRule" id="PRU00325"/>
    </source>
</evidence>
<proteinExistence type="predicted"/>
<keyword evidence="8" id="KW-1185">Reference proteome</keyword>
<protein>
    <recommendedName>
        <fullName evidence="6">SWIM-type domain-containing protein</fullName>
    </recommendedName>
</protein>